<dbReference type="Pfam" id="PF01476">
    <property type="entry name" value="LysM"/>
    <property type="match status" value="2"/>
</dbReference>
<organism evidence="2 3">
    <name type="scientific">Thermanaerosceptrum fracticalcis</name>
    <dbReference type="NCBI Taxonomy" id="1712410"/>
    <lineage>
        <taxon>Bacteria</taxon>
        <taxon>Bacillati</taxon>
        <taxon>Bacillota</taxon>
        <taxon>Clostridia</taxon>
        <taxon>Eubacteriales</taxon>
        <taxon>Peptococcaceae</taxon>
        <taxon>Thermanaerosceptrum</taxon>
    </lineage>
</organism>
<dbReference type="InterPro" id="IPR018392">
    <property type="entry name" value="LysM"/>
</dbReference>
<dbReference type="PROSITE" id="PS51782">
    <property type="entry name" value="LYSM"/>
    <property type="match status" value="2"/>
</dbReference>
<dbReference type="Gene3D" id="6.20.240.60">
    <property type="match status" value="1"/>
</dbReference>
<dbReference type="SMART" id="SM00257">
    <property type="entry name" value="LysM"/>
    <property type="match status" value="2"/>
</dbReference>
<evidence type="ECO:0000313" key="2">
    <source>
        <dbReference type="EMBL" id="QNB47278.1"/>
    </source>
</evidence>
<dbReference type="Proteomes" id="UP000515847">
    <property type="component" value="Chromosome"/>
</dbReference>
<reference evidence="2 3" key="1">
    <citation type="journal article" date="2019" name="Front. Microbiol.">
        <title>Thermoanaerosceptrum fracticalcis gen. nov. sp. nov., a Novel Fumarate-Fermenting Microorganism From a Deep Fractured Carbonate Aquifer of the US Great Basin.</title>
        <authorList>
            <person name="Hamilton-Brehm S.D."/>
            <person name="Stewart L.E."/>
            <person name="Zavarin M."/>
            <person name="Caldwell M."/>
            <person name="Lawson P.A."/>
            <person name="Onstott T.C."/>
            <person name="Grzymski J."/>
            <person name="Neveux I."/>
            <person name="Lollar B.S."/>
            <person name="Russell C.E."/>
            <person name="Moser D.P."/>
        </authorList>
    </citation>
    <scope>NUCLEOTIDE SEQUENCE [LARGE SCALE GENOMIC DNA]</scope>
    <source>
        <strain evidence="2 3">DRI-13</strain>
    </source>
</reference>
<gene>
    <name evidence="2" type="ORF">BR63_13850</name>
</gene>
<dbReference type="AlphaFoldDB" id="A0A7G6E5C4"/>
<dbReference type="Pfam" id="PF07486">
    <property type="entry name" value="Hydrolase_2"/>
    <property type="match status" value="1"/>
</dbReference>
<dbReference type="Gene3D" id="3.10.350.10">
    <property type="entry name" value="LysM domain"/>
    <property type="match status" value="2"/>
</dbReference>
<dbReference type="GO" id="GO:0016787">
    <property type="term" value="F:hydrolase activity"/>
    <property type="evidence" value="ECO:0007669"/>
    <property type="project" value="InterPro"/>
</dbReference>
<dbReference type="Gene3D" id="1.10.10.2520">
    <property type="entry name" value="Cell wall hydrolase SleB, domain 1"/>
    <property type="match status" value="1"/>
</dbReference>
<dbReference type="PANTHER" id="PTHR33734">
    <property type="entry name" value="LYSM DOMAIN-CONTAINING GPI-ANCHORED PROTEIN 2"/>
    <property type="match status" value="1"/>
</dbReference>
<sequence>MERRTPMYKNRFVVGFVLVFTMLLTVVTPLWAAVTHTVRSGESLFILSKKYGVPVERIKKDNNLKSNTIVVGQKLQIETGTYVVKKGDTLARIAEMFGVSVTQLKSANGLKSDYIAAGQQLRIPGQYTASRSSTRPFTEEDLYWLSRAVYGEARGEPYVGQVAVAAVILNRVENKNFPNTIKEVIFEPLAFTAVADGQIYLKPDSLALRAAREALAGSDPSGGALYYWNPAKATSKWIWSRPIIKRIGNHVFAR</sequence>
<dbReference type="InterPro" id="IPR042047">
    <property type="entry name" value="SleB_dom1"/>
</dbReference>
<dbReference type="GO" id="GO:0008932">
    <property type="term" value="F:lytic endotransglycosylase activity"/>
    <property type="evidence" value="ECO:0007669"/>
    <property type="project" value="TreeGrafter"/>
</dbReference>
<dbReference type="KEGG" id="tfr:BR63_13850"/>
<proteinExistence type="predicted"/>
<feature type="domain" description="LysM" evidence="1">
    <location>
        <begin position="80"/>
        <end position="123"/>
    </location>
</feature>
<dbReference type="EMBL" id="CP045798">
    <property type="protein sequence ID" value="QNB47278.1"/>
    <property type="molecule type" value="Genomic_DNA"/>
</dbReference>
<feature type="domain" description="LysM" evidence="1">
    <location>
        <begin position="34"/>
        <end position="77"/>
    </location>
</feature>
<dbReference type="PANTHER" id="PTHR33734:SF22">
    <property type="entry name" value="MEMBRANE-BOUND LYTIC MUREIN TRANSGLYCOSYLASE D"/>
    <property type="match status" value="1"/>
</dbReference>
<dbReference type="SUPFAM" id="SSF54106">
    <property type="entry name" value="LysM domain"/>
    <property type="match status" value="2"/>
</dbReference>
<evidence type="ECO:0000313" key="3">
    <source>
        <dbReference type="Proteomes" id="UP000515847"/>
    </source>
</evidence>
<accession>A0A7G6E5C4</accession>
<evidence type="ECO:0000259" key="1">
    <source>
        <dbReference type="PROSITE" id="PS51782"/>
    </source>
</evidence>
<dbReference type="InterPro" id="IPR036779">
    <property type="entry name" value="LysM_dom_sf"/>
</dbReference>
<name>A0A7G6E5C4_THEFR</name>
<dbReference type="InterPro" id="IPR011105">
    <property type="entry name" value="Cell_wall_hydrolase_SleB"/>
</dbReference>
<protein>
    <submittedName>
        <fullName evidence="2">LysM peptidoglycan-binding domain-containing protein</fullName>
    </submittedName>
</protein>
<dbReference type="CDD" id="cd00118">
    <property type="entry name" value="LysM"/>
    <property type="match status" value="2"/>
</dbReference>
<keyword evidence="3" id="KW-1185">Reference proteome</keyword>